<protein>
    <recommendedName>
        <fullName evidence="1">DOD-type homing endonuclease domain-containing protein</fullName>
    </recommendedName>
</protein>
<dbReference type="InterPro" id="IPR004042">
    <property type="entry name" value="Intein_endonuc_central"/>
</dbReference>
<evidence type="ECO:0000259" key="1">
    <source>
        <dbReference type="PROSITE" id="PS50819"/>
    </source>
</evidence>
<gene>
    <name evidence="2" type="ORF">A3B13_00475</name>
</gene>
<dbReference type="Pfam" id="PF14528">
    <property type="entry name" value="LAGLIDADG_3"/>
    <property type="match status" value="1"/>
</dbReference>
<dbReference type="SUPFAM" id="SSF55608">
    <property type="entry name" value="Homing endonucleases"/>
    <property type="match status" value="2"/>
</dbReference>
<proteinExistence type="predicted"/>
<feature type="domain" description="DOD-type homing endonuclease" evidence="1">
    <location>
        <begin position="22"/>
        <end position="170"/>
    </location>
</feature>
<accession>A0A1G2CHC7</accession>
<dbReference type="InterPro" id="IPR027434">
    <property type="entry name" value="Homing_endonucl"/>
</dbReference>
<organism evidence="2 3">
    <name type="scientific">Candidatus Liptonbacteria bacterium RIFCSPLOWO2_01_FULL_45_15</name>
    <dbReference type="NCBI Taxonomy" id="1798649"/>
    <lineage>
        <taxon>Bacteria</taxon>
        <taxon>Candidatus Liptoniibacteriota</taxon>
    </lineage>
</organism>
<dbReference type="AlphaFoldDB" id="A0A1G2CHC7"/>
<reference evidence="2 3" key="1">
    <citation type="journal article" date="2016" name="Nat. Commun.">
        <title>Thousands of microbial genomes shed light on interconnected biogeochemical processes in an aquifer system.</title>
        <authorList>
            <person name="Anantharaman K."/>
            <person name="Brown C.T."/>
            <person name="Hug L.A."/>
            <person name="Sharon I."/>
            <person name="Castelle C.J."/>
            <person name="Probst A.J."/>
            <person name="Thomas B.C."/>
            <person name="Singh A."/>
            <person name="Wilkins M.J."/>
            <person name="Karaoz U."/>
            <person name="Brodie E.L."/>
            <person name="Williams K.H."/>
            <person name="Hubbard S.S."/>
            <person name="Banfield J.F."/>
        </authorList>
    </citation>
    <scope>NUCLEOTIDE SEQUENCE [LARGE SCALE GENOMIC DNA]</scope>
</reference>
<dbReference type="Gene3D" id="3.10.28.10">
    <property type="entry name" value="Homing endonucleases"/>
    <property type="match status" value="1"/>
</dbReference>
<sequence>MPISKTLNQNFFKKWSRGMAYMLGFFAADGSMYKTKRETHFIEFQITDRNLLKAIQNVLRSNHKISMRSNKNKKWKDIFRLQVGSKTIFADLINLGLTQAKSKTLKMPKVPDKYFSDFVRGYFDGDGNVTVGNYLRKETGKKRRLIFSGFICGNRDFLKEIHNKLKKLSGVRHGTLYHHDGAYRLYFSINDSFALYNFMYANIRNKLFLPRKRRKFESYFRVARIK</sequence>
<name>A0A1G2CHC7_9BACT</name>
<comment type="caution">
    <text evidence="2">The sequence shown here is derived from an EMBL/GenBank/DDBJ whole genome shotgun (WGS) entry which is preliminary data.</text>
</comment>
<dbReference type="PROSITE" id="PS50819">
    <property type="entry name" value="INTEIN_ENDONUCLEASE"/>
    <property type="match status" value="1"/>
</dbReference>
<evidence type="ECO:0000313" key="2">
    <source>
        <dbReference type="EMBL" id="OGZ00803.1"/>
    </source>
</evidence>
<dbReference type="STRING" id="1798649.A3B13_00475"/>
<dbReference type="Proteomes" id="UP000176287">
    <property type="component" value="Unassembled WGS sequence"/>
</dbReference>
<evidence type="ECO:0000313" key="3">
    <source>
        <dbReference type="Proteomes" id="UP000176287"/>
    </source>
</evidence>
<dbReference type="EMBL" id="MHKZ01000012">
    <property type="protein sequence ID" value="OGZ00803.1"/>
    <property type="molecule type" value="Genomic_DNA"/>
</dbReference>
<dbReference type="InterPro" id="IPR004860">
    <property type="entry name" value="LAGLIDADG_dom"/>
</dbReference>
<dbReference type="GO" id="GO:0004519">
    <property type="term" value="F:endonuclease activity"/>
    <property type="evidence" value="ECO:0007669"/>
    <property type="project" value="InterPro"/>
</dbReference>